<sequence>MTEKLKEIIKEEVMKLPKEMQEAMNALDWASITEEIGKKYLLNEGEINDLQAETLTVLIGLTDPDLYAIDIENEIGTTKEDAKKIVDEVSEKVFTPISNLWEENIKKNLKSKNSDAGQNLDFVLSGGDYSAFMEKRETPTTPPTLADIEANRQKINMPENNSKTI</sequence>
<proteinExistence type="predicted"/>
<protein>
    <submittedName>
        <fullName evidence="1">Uncharacterized protein</fullName>
    </submittedName>
</protein>
<organism evidence="1 2">
    <name type="scientific">Candidatus Nomurabacteria bacterium RIFCSPLOWO2_12_FULL_37_8</name>
    <dbReference type="NCBI Taxonomy" id="1801793"/>
    <lineage>
        <taxon>Bacteria</taxon>
        <taxon>Candidatus Nomuraibacteriota</taxon>
    </lineage>
</organism>
<accession>A0A1F6Y3Y6</accession>
<comment type="caution">
    <text evidence="1">The sequence shown here is derived from an EMBL/GenBank/DDBJ whole genome shotgun (WGS) entry which is preliminary data.</text>
</comment>
<dbReference type="Proteomes" id="UP000178661">
    <property type="component" value="Unassembled WGS sequence"/>
</dbReference>
<dbReference type="EMBL" id="MFVR01000027">
    <property type="protein sequence ID" value="OGJ01084.1"/>
    <property type="molecule type" value="Genomic_DNA"/>
</dbReference>
<evidence type="ECO:0000313" key="1">
    <source>
        <dbReference type="EMBL" id="OGJ01084.1"/>
    </source>
</evidence>
<gene>
    <name evidence="1" type="ORF">A3G98_02585</name>
</gene>
<evidence type="ECO:0000313" key="2">
    <source>
        <dbReference type="Proteomes" id="UP000178661"/>
    </source>
</evidence>
<dbReference type="AlphaFoldDB" id="A0A1F6Y3Y6"/>
<name>A0A1F6Y3Y6_9BACT</name>
<reference evidence="1 2" key="1">
    <citation type="journal article" date="2016" name="Nat. Commun.">
        <title>Thousands of microbial genomes shed light on interconnected biogeochemical processes in an aquifer system.</title>
        <authorList>
            <person name="Anantharaman K."/>
            <person name="Brown C.T."/>
            <person name="Hug L.A."/>
            <person name="Sharon I."/>
            <person name="Castelle C.J."/>
            <person name="Probst A.J."/>
            <person name="Thomas B.C."/>
            <person name="Singh A."/>
            <person name="Wilkins M.J."/>
            <person name="Karaoz U."/>
            <person name="Brodie E.L."/>
            <person name="Williams K.H."/>
            <person name="Hubbard S.S."/>
            <person name="Banfield J.F."/>
        </authorList>
    </citation>
    <scope>NUCLEOTIDE SEQUENCE [LARGE SCALE GENOMIC DNA]</scope>
</reference>